<proteinExistence type="inferred from homology"/>
<dbReference type="AlphaFoldDB" id="A0AAY4CTA7"/>
<dbReference type="PANTHER" id="PTHR11595:SF26">
    <property type="entry name" value="ELONGATION FACTOR 1-DELTA"/>
    <property type="match status" value="1"/>
</dbReference>
<dbReference type="PANTHER" id="PTHR11595">
    <property type="entry name" value="EF-HAND AND COILED-COIL DOMAIN-CONTAINING FAMILY MEMBER"/>
    <property type="match status" value="1"/>
</dbReference>
<organism evidence="8 9">
    <name type="scientific">Denticeps clupeoides</name>
    <name type="common">denticle herring</name>
    <dbReference type="NCBI Taxonomy" id="299321"/>
    <lineage>
        <taxon>Eukaryota</taxon>
        <taxon>Metazoa</taxon>
        <taxon>Chordata</taxon>
        <taxon>Craniata</taxon>
        <taxon>Vertebrata</taxon>
        <taxon>Euteleostomi</taxon>
        <taxon>Actinopterygii</taxon>
        <taxon>Neopterygii</taxon>
        <taxon>Teleostei</taxon>
        <taxon>Clupei</taxon>
        <taxon>Clupeiformes</taxon>
        <taxon>Denticipitoidei</taxon>
        <taxon>Denticipitidae</taxon>
        <taxon>Denticeps</taxon>
    </lineage>
</organism>
<keyword evidence="9" id="KW-1185">Reference proteome</keyword>
<feature type="domain" description="Translation elongation factor EF1B beta/delta subunit guanine nucleotide exchange" evidence="6">
    <location>
        <begin position="378"/>
        <end position="460"/>
    </location>
</feature>
<evidence type="ECO:0000256" key="3">
    <source>
        <dbReference type="ARBA" id="ARBA00022917"/>
    </source>
</evidence>
<dbReference type="InterPro" id="IPR014038">
    <property type="entry name" value="EF1B_bsu/dsu_GNE"/>
</dbReference>
<dbReference type="GO" id="GO:0005085">
    <property type="term" value="F:guanyl-nucleotide exchange factor activity"/>
    <property type="evidence" value="ECO:0007669"/>
    <property type="project" value="TreeGrafter"/>
</dbReference>
<protein>
    <recommendedName>
        <fullName evidence="4">Elongation factor 1-delta</fullName>
    </recommendedName>
</protein>
<dbReference type="Gene3D" id="3.30.70.60">
    <property type="match status" value="1"/>
</dbReference>
<name>A0AAY4CTA7_9TELE</name>
<dbReference type="SMART" id="SM00888">
    <property type="entry name" value="EF1_GNE"/>
    <property type="match status" value="1"/>
</dbReference>
<evidence type="ECO:0000259" key="6">
    <source>
        <dbReference type="SMART" id="SM00888"/>
    </source>
</evidence>
<dbReference type="InterPro" id="IPR036219">
    <property type="entry name" value="eEF-1beta-like_sf"/>
</dbReference>
<keyword evidence="2" id="KW-0251">Elongation factor</keyword>
<feature type="compositionally biased region" description="Polar residues" evidence="5">
    <location>
        <begin position="147"/>
        <end position="157"/>
    </location>
</feature>
<evidence type="ECO:0000256" key="2">
    <source>
        <dbReference type="ARBA" id="ARBA00022768"/>
    </source>
</evidence>
<dbReference type="Pfam" id="PF00736">
    <property type="entry name" value="EF1_GNE"/>
    <property type="match status" value="1"/>
</dbReference>
<evidence type="ECO:0000256" key="5">
    <source>
        <dbReference type="SAM" id="MobiDB-lite"/>
    </source>
</evidence>
<dbReference type="GO" id="GO:0005853">
    <property type="term" value="C:eukaryotic translation elongation factor 1 complex"/>
    <property type="evidence" value="ECO:0007669"/>
    <property type="project" value="InterPro"/>
</dbReference>
<comment type="similarity">
    <text evidence="1">Belongs to the EF-1-beta/EF-1-delta family.</text>
</comment>
<dbReference type="GO" id="GO:0003746">
    <property type="term" value="F:translation elongation factor activity"/>
    <property type="evidence" value="ECO:0007669"/>
    <property type="project" value="UniProtKB-KW"/>
</dbReference>
<dbReference type="PROSITE" id="PS00824">
    <property type="entry name" value="EF1BD_1"/>
    <property type="match status" value="1"/>
</dbReference>
<evidence type="ECO:0000313" key="8">
    <source>
        <dbReference type="Ensembl" id="ENSDCDP00010036490.1"/>
    </source>
</evidence>
<dbReference type="SMART" id="SM01182">
    <property type="entry name" value="EF-1_beta_acid"/>
    <property type="match status" value="1"/>
</dbReference>
<feature type="compositionally biased region" description="Polar residues" evidence="5">
    <location>
        <begin position="250"/>
        <end position="264"/>
    </location>
</feature>
<dbReference type="GO" id="GO:0005829">
    <property type="term" value="C:cytosol"/>
    <property type="evidence" value="ECO:0007669"/>
    <property type="project" value="TreeGrafter"/>
</dbReference>
<feature type="region of interest" description="Disordered" evidence="5">
    <location>
        <begin position="58"/>
        <end position="114"/>
    </location>
</feature>
<evidence type="ECO:0000259" key="7">
    <source>
        <dbReference type="SMART" id="SM01182"/>
    </source>
</evidence>
<evidence type="ECO:0000256" key="1">
    <source>
        <dbReference type="ARBA" id="ARBA00007411"/>
    </source>
</evidence>
<dbReference type="GeneTree" id="ENSGT00950000183014"/>
<reference evidence="8" key="2">
    <citation type="submission" date="2025-09" db="UniProtKB">
        <authorList>
            <consortium name="Ensembl"/>
        </authorList>
    </citation>
    <scope>IDENTIFICATION</scope>
</reference>
<dbReference type="SUPFAM" id="SSF54984">
    <property type="entry name" value="eEF-1beta-like"/>
    <property type="match status" value="1"/>
</dbReference>
<dbReference type="InterPro" id="IPR001326">
    <property type="entry name" value="Transl_elong_EF1B_B/D_CS"/>
</dbReference>
<dbReference type="Proteomes" id="UP000694580">
    <property type="component" value="Unplaced"/>
</dbReference>
<dbReference type="InterPro" id="IPR018940">
    <property type="entry name" value="EF-1_beta_acid_region_euk"/>
</dbReference>
<feature type="region of interest" description="Disordered" evidence="5">
    <location>
        <begin position="246"/>
        <end position="272"/>
    </location>
</feature>
<reference evidence="8" key="1">
    <citation type="submission" date="2025-08" db="UniProtKB">
        <authorList>
            <consortium name="Ensembl"/>
        </authorList>
    </citation>
    <scope>IDENTIFICATION</scope>
</reference>
<feature type="domain" description="Elongation factor 1 beta central acidic region eukaryote" evidence="7">
    <location>
        <begin position="344"/>
        <end position="369"/>
    </location>
</feature>
<accession>A0AAY4CTA7</accession>
<dbReference type="FunFam" id="3.30.70.60:FF:000001">
    <property type="entry name" value="Elongation factor 1-beta 1 like"/>
    <property type="match status" value="1"/>
</dbReference>
<dbReference type="InterPro" id="IPR014717">
    <property type="entry name" value="Transl_elong_EF1B/ribsomal_bS6"/>
</dbReference>
<sequence>MVSLKASRSDVDQQSSAPLEEGLWAGLRAGLRWECGQVWFERGVYERAESRFHAHGQKVMGCHGNQEERPTTLRPASAGSPVRPSAPGSDQSTPLDEGYLSLTPTPPAAVPRPINGLPRLPAQLLGVWLQKPLYDWAEKSFYENLSSRATPPVTASQSKRENAGRGRCQGASESSQSPRIPKNETSKANVLANERVWLDKVRYDEAERLFYERKTGLQSEDSGANSILEDIARARENIQKSLAGLKTRTRSPGGTSTPSVSRNAPRNAGCPAVDQGDLRARVTRLELENQNLCKVICELRSAFCQLELRVSVLEKKPTTNPTTETLPHTAVTAAVDDDDDDVDLFGSDEEDAEAERIREQRVKEYAERKAKKHAVVAKSSILLDVKPWDDETDMARLEECVRSVRADGLLWGTSRLLPVGYGIRKLQIQCVVEDDKVGTDLLEEEISRFEDYVSVNISHATHTHTYTHTTP</sequence>
<feature type="region of interest" description="Disordered" evidence="5">
    <location>
        <begin position="147"/>
        <end position="187"/>
    </location>
</feature>
<dbReference type="Pfam" id="PF10587">
    <property type="entry name" value="EF-1_beta_acid"/>
    <property type="match status" value="1"/>
</dbReference>
<evidence type="ECO:0000313" key="9">
    <source>
        <dbReference type="Proteomes" id="UP000694580"/>
    </source>
</evidence>
<keyword evidence="3" id="KW-0648">Protein biosynthesis</keyword>
<dbReference type="CDD" id="cd00292">
    <property type="entry name" value="EF1B"/>
    <property type="match status" value="1"/>
</dbReference>
<evidence type="ECO:0000256" key="4">
    <source>
        <dbReference type="ARBA" id="ARBA00039378"/>
    </source>
</evidence>
<gene>
    <name evidence="8" type="primary">EEF1D</name>
    <name evidence="8" type="synonym">LOC114781127</name>
</gene>
<dbReference type="InterPro" id="IPR049720">
    <property type="entry name" value="EF1B_bsu/dsu"/>
</dbReference>
<dbReference type="Ensembl" id="ENSDCDT00010045892.1">
    <property type="protein sequence ID" value="ENSDCDP00010036490.1"/>
    <property type="gene ID" value="ENSDCDG00010023868.1"/>
</dbReference>